<dbReference type="InterPro" id="IPR031804">
    <property type="entry name" value="DUF4743"/>
</dbReference>
<dbReference type="InterPro" id="IPR000086">
    <property type="entry name" value="NUDIX_hydrolase_dom"/>
</dbReference>
<dbReference type="AlphaFoldDB" id="A0A2N6CSV2"/>
<dbReference type="CDD" id="cd03676">
    <property type="entry name" value="NUDIX_Tnr3_like"/>
    <property type="match status" value="1"/>
</dbReference>
<proteinExistence type="predicted"/>
<feature type="domain" description="Nudix hydrolase" evidence="1">
    <location>
        <begin position="116"/>
        <end position="257"/>
    </location>
</feature>
<dbReference type="STRING" id="1111735.GCA_000428045_03618"/>
<dbReference type="FunFam" id="3.90.79.10:FF:000019">
    <property type="entry name" value="Thiamin pyrophosphokinase, putative"/>
    <property type="match status" value="1"/>
</dbReference>
<accession>A0A2N6CSV2</accession>
<dbReference type="RefSeq" id="WP_273440692.1">
    <property type="nucleotide sequence ID" value="NZ_PKUN01000027.1"/>
</dbReference>
<evidence type="ECO:0000313" key="3">
    <source>
        <dbReference type="Proteomes" id="UP000235015"/>
    </source>
</evidence>
<dbReference type="InterPro" id="IPR015797">
    <property type="entry name" value="NUDIX_hydrolase-like_dom_sf"/>
</dbReference>
<dbReference type="Pfam" id="PF00293">
    <property type="entry name" value="NUDIX"/>
    <property type="match status" value="1"/>
</dbReference>
<gene>
    <name evidence="2" type="ORF">C0630_16850</name>
</gene>
<dbReference type="PROSITE" id="PS51462">
    <property type="entry name" value="NUDIX"/>
    <property type="match status" value="1"/>
</dbReference>
<organism evidence="2 3">
    <name type="scientific">Sedimenticola selenatireducens</name>
    <dbReference type="NCBI Taxonomy" id="191960"/>
    <lineage>
        <taxon>Bacteria</taxon>
        <taxon>Pseudomonadati</taxon>
        <taxon>Pseudomonadota</taxon>
        <taxon>Gammaproteobacteria</taxon>
        <taxon>Chromatiales</taxon>
        <taxon>Sedimenticolaceae</taxon>
        <taxon>Sedimenticola</taxon>
    </lineage>
</organism>
<name>A0A2N6CSV2_9GAMM</name>
<dbReference type="Gene3D" id="3.90.79.10">
    <property type="entry name" value="Nucleoside Triphosphate Pyrophosphohydrolase"/>
    <property type="match status" value="1"/>
</dbReference>
<dbReference type="Proteomes" id="UP000235015">
    <property type="component" value="Unassembled WGS sequence"/>
</dbReference>
<evidence type="ECO:0000259" key="1">
    <source>
        <dbReference type="PROSITE" id="PS51462"/>
    </source>
</evidence>
<evidence type="ECO:0000313" key="2">
    <source>
        <dbReference type="EMBL" id="PLX60192.1"/>
    </source>
</evidence>
<dbReference type="PANTHER" id="PTHR13622">
    <property type="entry name" value="THIAMIN PYROPHOSPHOKINASE"/>
    <property type="match status" value="1"/>
</dbReference>
<protein>
    <submittedName>
        <fullName evidence="2">DUF4743 domain-containing protein</fullName>
    </submittedName>
</protein>
<reference evidence="2 3" key="1">
    <citation type="submission" date="2017-11" db="EMBL/GenBank/DDBJ databases">
        <title>Genome-resolved metagenomics identifies genetic mobility, metabolic interactions, and unexpected diversity in perchlorate-reducing communities.</title>
        <authorList>
            <person name="Barnum T.P."/>
            <person name="Figueroa I.A."/>
            <person name="Carlstrom C.I."/>
            <person name="Lucas L.N."/>
            <person name="Engelbrektson A.L."/>
            <person name="Coates J.D."/>
        </authorList>
    </citation>
    <scope>NUCLEOTIDE SEQUENCE [LARGE SCALE GENOMIC DNA]</scope>
    <source>
        <strain evidence="2">BM301</strain>
    </source>
</reference>
<dbReference type="GO" id="GO:0044715">
    <property type="term" value="F:8-oxo-dGDP phosphatase activity"/>
    <property type="evidence" value="ECO:0007669"/>
    <property type="project" value="TreeGrafter"/>
</dbReference>
<sequence>MRFIDHVAACNDHDASRFVPFTIGGVTVGRIRPLFAELLKPWPAVFSVTDHFVALNCRETGLIERSAQVAGVLEQLIALGELSPFHGERYAAAPQGGASPLLLIDRAMAPLFGIRAYGQHVNGYVRSPDGLKMWVSRRAHDRQHYPGRLDNLAAGGLPYGISLNENLAKECWEEAGIPGHLARQAVPVGAVSYHMDTEKGFKHDTLYCYDLELPEDFIPECMDGEVQSFYLWPIEEVRDVVKNSSEFKLNCNLVIIDFLIRHGYIGPDDETYLALLTALHPAMPPLEPPTG</sequence>
<dbReference type="EMBL" id="PKUN01000027">
    <property type="protein sequence ID" value="PLX60192.1"/>
    <property type="molecule type" value="Genomic_DNA"/>
</dbReference>
<dbReference type="PANTHER" id="PTHR13622:SF8">
    <property type="entry name" value="THIAMIN PYROPHOSPHOKINASE 1"/>
    <property type="match status" value="1"/>
</dbReference>
<comment type="caution">
    <text evidence="2">The sequence shown here is derived from an EMBL/GenBank/DDBJ whole genome shotgun (WGS) entry which is preliminary data.</text>
</comment>
<dbReference type="SUPFAM" id="SSF55811">
    <property type="entry name" value="Nudix"/>
    <property type="match status" value="1"/>
</dbReference>
<dbReference type="Pfam" id="PF15916">
    <property type="entry name" value="DUF4743"/>
    <property type="match status" value="1"/>
</dbReference>